<evidence type="ECO:0008006" key="3">
    <source>
        <dbReference type="Google" id="ProtNLM"/>
    </source>
</evidence>
<protein>
    <recommendedName>
        <fullName evidence="3">HTH luxR-type domain-containing protein</fullName>
    </recommendedName>
</protein>
<proteinExistence type="predicted"/>
<evidence type="ECO:0000313" key="2">
    <source>
        <dbReference type="Proteomes" id="UP001219309"/>
    </source>
</evidence>
<accession>A0ABY8DY96</accession>
<name>A0ABY8DY96_9ENTR</name>
<dbReference type="Proteomes" id="UP001219309">
    <property type="component" value="Chromosome"/>
</dbReference>
<dbReference type="RefSeq" id="WP_277718046.1">
    <property type="nucleotide sequence ID" value="NZ_CP110533.1"/>
</dbReference>
<gene>
    <name evidence="1" type="ORF">OM418_18095</name>
</gene>
<evidence type="ECO:0000313" key="1">
    <source>
        <dbReference type="EMBL" id="WFC81904.1"/>
    </source>
</evidence>
<reference evidence="1 2" key="1">
    <citation type="submission" date="2022-10" db="EMBL/GenBank/DDBJ databases">
        <title>Dissemination of Carbapenem-producing Enterobacteriaceae in the natural water sources, Central Thailand.</title>
        <authorList>
            <person name="Songsaeng W."/>
            <person name="Prapasarakul N."/>
            <person name="Am-In N."/>
            <person name="Wongsurawat T."/>
            <person name="Sirichokchatchawan W."/>
        </authorList>
    </citation>
    <scope>NUCLEOTIDE SEQUENCE [LARGE SCALE GENOMIC DNA]</scope>
    <source>
        <strain evidence="1 2">WS12-3</strain>
    </source>
</reference>
<dbReference type="EMBL" id="CP110533">
    <property type="protein sequence ID" value="WFC81904.1"/>
    <property type="molecule type" value="Genomic_DNA"/>
</dbReference>
<organism evidence="1 2">
    <name type="scientific">Enterobacter quasiroggenkampii</name>
    <dbReference type="NCBI Taxonomy" id="2497436"/>
    <lineage>
        <taxon>Bacteria</taxon>
        <taxon>Pseudomonadati</taxon>
        <taxon>Pseudomonadota</taxon>
        <taxon>Gammaproteobacteria</taxon>
        <taxon>Enterobacterales</taxon>
        <taxon>Enterobacteriaceae</taxon>
        <taxon>Enterobacter</taxon>
    </lineage>
</organism>
<sequence>MKIIIISDNQFYLHAFTNVDCSMTVTSDLALDINHEAYDNAIVIISETDNTTMLDILGSVIKINAVAVFIEPMQWPKKTKLTNIYNIYILPPKMNFNHLMDTIEKSMLPQSNSVSVNPEKIRASEWSTMLHLMTGISNRNLAHMFKSSEKTISGRIISLSIKTGLAGLNRGTQLNAMYLFYMIYTLTKPMEKRKYYKKQYEYILESVKTWASYLN</sequence>
<keyword evidence="2" id="KW-1185">Reference proteome</keyword>